<evidence type="ECO:0000313" key="2">
    <source>
        <dbReference type="Proteomes" id="UP001432322"/>
    </source>
</evidence>
<evidence type="ECO:0000313" key="1">
    <source>
        <dbReference type="EMBL" id="GMT24909.1"/>
    </source>
</evidence>
<organism evidence="1 2">
    <name type="scientific">Pristionchus fissidentatus</name>
    <dbReference type="NCBI Taxonomy" id="1538716"/>
    <lineage>
        <taxon>Eukaryota</taxon>
        <taxon>Metazoa</taxon>
        <taxon>Ecdysozoa</taxon>
        <taxon>Nematoda</taxon>
        <taxon>Chromadorea</taxon>
        <taxon>Rhabditida</taxon>
        <taxon>Rhabditina</taxon>
        <taxon>Diplogasteromorpha</taxon>
        <taxon>Diplogasteroidea</taxon>
        <taxon>Neodiplogasteridae</taxon>
        <taxon>Pristionchus</taxon>
    </lineage>
</organism>
<gene>
    <name evidence="1" type="ORF">PFISCL1PPCAC_16206</name>
</gene>
<reference evidence="1" key="1">
    <citation type="submission" date="2023-10" db="EMBL/GenBank/DDBJ databases">
        <title>Genome assembly of Pristionchus species.</title>
        <authorList>
            <person name="Yoshida K."/>
            <person name="Sommer R.J."/>
        </authorList>
    </citation>
    <scope>NUCLEOTIDE SEQUENCE</scope>
    <source>
        <strain evidence="1">RS5133</strain>
    </source>
</reference>
<name>A0AAV5W4V5_9BILA</name>
<protein>
    <submittedName>
        <fullName evidence="1">Uncharacterized protein</fullName>
    </submittedName>
</protein>
<keyword evidence="2" id="KW-1185">Reference proteome</keyword>
<dbReference type="Proteomes" id="UP001432322">
    <property type="component" value="Unassembled WGS sequence"/>
</dbReference>
<feature type="non-terminal residue" evidence="1">
    <location>
        <position position="1"/>
    </location>
</feature>
<dbReference type="EMBL" id="BTSY01000004">
    <property type="protein sequence ID" value="GMT24909.1"/>
    <property type="molecule type" value="Genomic_DNA"/>
</dbReference>
<dbReference type="AlphaFoldDB" id="A0AAV5W4V5"/>
<comment type="caution">
    <text evidence="1">The sequence shown here is derived from an EMBL/GenBank/DDBJ whole genome shotgun (WGS) entry which is preliminary data.</text>
</comment>
<accession>A0AAV5W4V5</accession>
<sequence>VRRKILQKEEMAIEKLKQRLAEVQTWGWKKTQSVFILNSVKMAVLRFKKRKITLIFQKTTVKSTTTAEPTTTRPLSAFEQKMDTNHLLNFISKMERQRPTVIDRSAPTSIDRIFNNLGQEVHDLLRG</sequence>
<proteinExistence type="predicted"/>